<keyword evidence="2" id="KW-1185">Reference proteome</keyword>
<dbReference type="PANTHER" id="PTHR24413">
    <property type="entry name" value="SPECKLE-TYPE POZ PROTEIN"/>
    <property type="match status" value="1"/>
</dbReference>
<evidence type="ECO:0000313" key="3">
    <source>
        <dbReference type="WBParaSite" id="SVE_0390700.1"/>
    </source>
</evidence>
<dbReference type="Gene3D" id="3.30.710.10">
    <property type="entry name" value="Potassium Channel Kv1.1, Chain A"/>
    <property type="match status" value="1"/>
</dbReference>
<sequence>MSKQTFNETDYFCTCHQFLKCTMVSNEDNELLSNGKLRVDCHIFYYYGAINNVGFLKNNNVYKPFDVLLADIAGLLGSPNFSGFVIKVRDSKINVHKRVHVNRPEVFDLFPTDEQCKYNSNVIKTNGFNQEFVEEMVKFICTRESPNMDKMTCAILKLAEKYKLEQLKLMAEKILLHNFELYSNEILKEWCLQFICLNAQKVFNTEKGKVVLNDHPSLIAKLFNTEINKV</sequence>
<name>A0A0K0F517_STRVS</name>
<dbReference type="Gene3D" id="1.25.40.420">
    <property type="match status" value="1"/>
</dbReference>
<reference evidence="2" key="1">
    <citation type="submission" date="2014-07" db="EMBL/GenBank/DDBJ databases">
        <authorList>
            <person name="Martin A.A"/>
            <person name="De Silva N."/>
        </authorList>
    </citation>
    <scope>NUCLEOTIDE SEQUENCE</scope>
</reference>
<reference evidence="3" key="2">
    <citation type="submission" date="2015-08" db="UniProtKB">
        <authorList>
            <consortium name="WormBaseParasite"/>
        </authorList>
    </citation>
    <scope>IDENTIFICATION</scope>
</reference>
<dbReference type="WBParaSite" id="SVE_0390700.1">
    <property type="protein sequence ID" value="SVE_0390700.1"/>
    <property type="gene ID" value="SVE_0390700"/>
</dbReference>
<protein>
    <submittedName>
        <fullName evidence="3">Speckle-type POZ protein (inferred by orthology to a human protein)</fullName>
    </submittedName>
</protein>
<proteinExistence type="predicted"/>
<evidence type="ECO:0000313" key="2">
    <source>
        <dbReference type="Proteomes" id="UP000035680"/>
    </source>
</evidence>
<organism evidence="2 3">
    <name type="scientific">Strongyloides venezuelensis</name>
    <name type="common">Threadworm</name>
    <dbReference type="NCBI Taxonomy" id="75913"/>
    <lineage>
        <taxon>Eukaryota</taxon>
        <taxon>Metazoa</taxon>
        <taxon>Ecdysozoa</taxon>
        <taxon>Nematoda</taxon>
        <taxon>Chromadorea</taxon>
        <taxon>Rhabditida</taxon>
        <taxon>Tylenchina</taxon>
        <taxon>Panagrolaimomorpha</taxon>
        <taxon>Strongyloidoidea</taxon>
        <taxon>Strongyloididae</taxon>
        <taxon>Strongyloides</taxon>
    </lineage>
</organism>
<dbReference type="Proteomes" id="UP000035680">
    <property type="component" value="Unassembled WGS sequence"/>
</dbReference>
<feature type="domain" description="BTB" evidence="1">
    <location>
        <begin position="81"/>
        <end position="177"/>
    </location>
</feature>
<dbReference type="InterPro" id="IPR000210">
    <property type="entry name" value="BTB/POZ_dom"/>
</dbReference>
<dbReference type="SUPFAM" id="SSF54695">
    <property type="entry name" value="POZ domain"/>
    <property type="match status" value="1"/>
</dbReference>
<dbReference type="Pfam" id="PF00651">
    <property type="entry name" value="BTB"/>
    <property type="match status" value="1"/>
</dbReference>
<accession>A0A0K0F517</accession>
<dbReference type="STRING" id="75913.A0A0K0F517"/>
<dbReference type="InterPro" id="IPR011333">
    <property type="entry name" value="SKP1/BTB/POZ_sf"/>
</dbReference>
<dbReference type="AlphaFoldDB" id="A0A0K0F517"/>
<evidence type="ECO:0000259" key="1">
    <source>
        <dbReference type="Pfam" id="PF00651"/>
    </source>
</evidence>